<sequence>MSFYTMDLVSDIKAGAPTGVVMSSNPLDRPIEGRSGVTVGQHLDEFNSFRDEYGRTFDELVYCLLHGEDAKMSVEDFGTYMRADRARQTHKRLIGRINKNASLTRECKDDDSKIGVSRRTIDDNGDKKREPHVIEITGGRKKPGVRPYKRVR</sequence>
<reference evidence="1" key="1">
    <citation type="journal article" date="2020" name="Stud. Mycol.">
        <title>101 Dothideomycetes genomes: a test case for predicting lifestyles and emergence of pathogens.</title>
        <authorList>
            <person name="Haridas S."/>
            <person name="Albert R."/>
            <person name="Binder M."/>
            <person name="Bloem J."/>
            <person name="Labutti K."/>
            <person name="Salamov A."/>
            <person name="Andreopoulos B."/>
            <person name="Baker S."/>
            <person name="Barry K."/>
            <person name="Bills G."/>
            <person name="Bluhm B."/>
            <person name="Cannon C."/>
            <person name="Castanera R."/>
            <person name="Culley D."/>
            <person name="Daum C."/>
            <person name="Ezra D."/>
            <person name="Gonzalez J."/>
            <person name="Henrissat B."/>
            <person name="Kuo A."/>
            <person name="Liang C."/>
            <person name="Lipzen A."/>
            <person name="Lutzoni F."/>
            <person name="Magnuson J."/>
            <person name="Mondo S."/>
            <person name="Nolan M."/>
            <person name="Ohm R."/>
            <person name="Pangilinan J."/>
            <person name="Park H.-J."/>
            <person name="Ramirez L."/>
            <person name="Alfaro M."/>
            <person name="Sun H."/>
            <person name="Tritt A."/>
            <person name="Yoshinaga Y."/>
            <person name="Zwiers L.-H."/>
            <person name="Turgeon B."/>
            <person name="Goodwin S."/>
            <person name="Spatafora J."/>
            <person name="Crous P."/>
            <person name="Grigoriev I."/>
        </authorList>
    </citation>
    <scope>NUCLEOTIDE SEQUENCE</scope>
    <source>
        <strain evidence="1">CBS 119687</strain>
    </source>
</reference>
<evidence type="ECO:0000313" key="1">
    <source>
        <dbReference type="EMBL" id="KAF2132096.1"/>
    </source>
</evidence>
<accession>A0A6A6AKK6</accession>
<evidence type="ECO:0000313" key="2">
    <source>
        <dbReference type="Proteomes" id="UP000799771"/>
    </source>
</evidence>
<protein>
    <submittedName>
        <fullName evidence="1">Uncharacterized protein</fullName>
    </submittedName>
</protein>
<dbReference type="GeneID" id="54402822"/>
<proteinExistence type="predicted"/>
<dbReference type="OrthoDB" id="10471456at2759"/>
<dbReference type="EMBL" id="ML977501">
    <property type="protein sequence ID" value="KAF2132096.1"/>
    <property type="molecule type" value="Genomic_DNA"/>
</dbReference>
<gene>
    <name evidence="1" type="ORF">P153DRAFT_184233</name>
</gene>
<dbReference type="RefSeq" id="XP_033526483.1">
    <property type="nucleotide sequence ID" value="XM_033662390.1"/>
</dbReference>
<name>A0A6A6AKK6_9PLEO</name>
<dbReference type="AlphaFoldDB" id="A0A6A6AKK6"/>
<keyword evidence="2" id="KW-1185">Reference proteome</keyword>
<dbReference type="Proteomes" id="UP000799771">
    <property type="component" value="Unassembled WGS sequence"/>
</dbReference>
<organism evidence="1 2">
    <name type="scientific">Dothidotthia symphoricarpi CBS 119687</name>
    <dbReference type="NCBI Taxonomy" id="1392245"/>
    <lineage>
        <taxon>Eukaryota</taxon>
        <taxon>Fungi</taxon>
        <taxon>Dikarya</taxon>
        <taxon>Ascomycota</taxon>
        <taxon>Pezizomycotina</taxon>
        <taxon>Dothideomycetes</taxon>
        <taxon>Pleosporomycetidae</taxon>
        <taxon>Pleosporales</taxon>
        <taxon>Dothidotthiaceae</taxon>
        <taxon>Dothidotthia</taxon>
    </lineage>
</organism>